<accession>C1MTR9</accession>
<dbReference type="Gene3D" id="1.10.238.10">
    <property type="entry name" value="EF-hand"/>
    <property type="match status" value="1"/>
</dbReference>
<dbReference type="RefSeq" id="XP_003059367.1">
    <property type="nucleotide sequence ID" value="XM_003059321.1"/>
</dbReference>
<dbReference type="KEGG" id="mpp:MICPUCDRAFT_40044"/>
<reference evidence="3 4" key="1">
    <citation type="journal article" date="2009" name="Science">
        <title>Green evolution and dynamic adaptations revealed by genomes of the marine picoeukaryotes Micromonas.</title>
        <authorList>
            <person name="Worden A.Z."/>
            <person name="Lee J.H."/>
            <person name="Mock T."/>
            <person name="Rouze P."/>
            <person name="Simmons M.P."/>
            <person name="Aerts A.L."/>
            <person name="Allen A.E."/>
            <person name="Cuvelier M.L."/>
            <person name="Derelle E."/>
            <person name="Everett M.V."/>
            <person name="Foulon E."/>
            <person name="Grimwood J."/>
            <person name="Gundlach H."/>
            <person name="Henrissat B."/>
            <person name="Napoli C."/>
            <person name="McDonald S.M."/>
            <person name="Parker M.S."/>
            <person name="Rombauts S."/>
            <person name="Salamov A."/>
            <person name="Von Dassow P."/>
            <person name="Badger J.H."/>
            <person name="Coutinho P.M."/>
            <person name="Demir E."/>
            <person name="Dubchak I."/>
            <person name="Gentemann C."/>
            <person name="Eikrem W."/>
            <person name="Gready J.E."/>
            <person name="John U."/>
            <person name="Lanier W."/>
            <person name="Lindquist E.A."/>
            <person name="Lucas S."/>
            <person name="Mayer K.F."/>
            <person name="Moreau H."/>
            <person name="Not F."/>
            <person name="Otillar R."/>
            <person name="Panaud O."/>
            <person name="Pangilinan J."/>
            <person name="Paulsen I."/>
            <person name="Piegu B."/>
            <person name="Poliakov A."/>
            <person name="Robbens S."/>
            <person name="Schmutz J."/>
            <person name="Toulza E."/>
            <person name="Wyss T."/>
            <person name="Zelensky A."/>
            <person name="Zhou K."/>
            <person name="Armbrust E.V."/>
            <person name="Bhattacharya D."/>
            <person name="Goodenough U.W."/>
            <person name="Van de Peer Y."/>
            <person name="Grigoriev I.V."/>
        </authorList>
    </citation>
    <scope>NUCLEOTIDE SEQUENCE [LARGE SCALE GENOMIC DNA]</scope>
    <source>
        <strain evidence="3 4">CCMP1545</strain>
    </source>
</reference>
<evidence type="ECO:0000259" key="2">
    <source>
        <dbReference type="PROSITE" id="PS50222"/>
    </source>
</evidence>
<dbReference type="InterPro" id="IPR011992">
    <property type="entry name" value="EF-hand-dom_pair"/>
</dbReference>
<sequence>MSGFSENTLGEIKASKSAAAQKELWIDLILSKEFVAKVDEVFDRCNINKDATLGKSELAAAMEMLYLALDEHVGGEGNLPKVKASVDEIIRKYDSNHDGVLDRDEFRGFAQTCAI</sequence>
<keyword evidence="4" id="KW-1185">Reference proteome</keyword>
<dbReference type="SMART" id="SM00054">
    <property type="entry name" value="EFh"/>
    <property type="match status" value="2"/>
</dbReference>
<dbReference type="Proteomes" id="UP000001876">
    <property type="component" value="Unassembled WGS sequence"/>
</dbReference>
<dbReference type="InterPro" id="IPR018247">
    <property type="entry name" value="EF_Hand_1_Ca_BS"/>
</dbReference>
<dbReference type="CDD" id="cd00051">
    <property type="entry name" value="EFh"/>
    <property type="match status" value="1"/>
</dbReference>
<dbReference type="SUPFAM" id="SSF47473">
    <property type="entry name" value="EF-hand"/>
    <property type="match status" value="1"/>
</dbReference>
<evidence type="ECO:0000313" key="4">
    <source>
        <dbReference type="Proteomes" id="UP000001876"/>
    </source>
</evidence>
<gene>
    <name evidence="3" type="ORF">MICPUCDRAFT_40044</name>
</gene>
<feature type="domain" description="EF-hand" evidence="2">
    <location>
        <begin position="33"/>
        <end position="68"/>
    </location>
</feature>
<dbReference type="GeneID" id="9684540"/>
<dbReference type="EMBL" id="GG663740">
    <property type="protein sequence ID" value="EEH56499.1"/>
    <property type="molecule type" value="Genomic_DNA"/>
</dbReference>
<dbReference type="PROSITE" id="PS50222">
    <property type="entry name" value="EF_HAND_2"/>
    <property type="match status" value="2"/>
</dbReference>
<organism evidence="4">
    <name type="scientific">Micromonas pusilla (strain CCMP1545)</name>
    <name type="common">Picoplanktonic green alga</name>
    <dbReference type="NCBI Taxonomy" id="564608"/>
    <lineage>
        <taxon>Eukaryota</taxon>
        <taxon>Viridiplantae</taxon>
        <taxon>Chlorophyta</taxon>
        <taxon>Mamiellophyceae</taxon>
        <taxon>Mamiellales</taxon>
        <taxon>Mamiellaceae</taxon>
        <taxon>Micromonas</taxon>
    </lineage>
</organism>
<dbReference type="GO" id="GO:0005509">
    <property type="term" value="F:calcium ion binding"/>
    <property type="evidence" value="ECO:0007669"/>
    <property type="project" value="InterPro"/>
</dbReference>
<dbReference type="OrthoDB" id="47513at2759"/>
<proteinExistence type="predicted"/>
<feature type="domain" description="EF-hand" evidence="2">
    <location>
        <begin position="81"/>
        <end position="115"/>
    </location>
</feature>
<keyword evidence="1" id="KW-0106">Calcium</keyword>
<evidence type="ECO:0000313" key="3">
    <source>
        <dbReference type="EMBL" id="EEH56499.1"/>
    </source>
</evidence>
<protein>
    <submittedName>
        <fullName evidence="3">Predicted protein</fullName>
    </submittedName>
</protein>
<dbReference type="Pfam" id="PF13499">
    <property type="entry name" value="EF-hand_7"/>
    <property type="match status" value="1"/>
</dbReference>
<name>C1MTR9_MICPC</name>
<dbReference type="PROSITE" id="PS00018">
    <property type="entry name" value="EF_HAND_1"/>
    <property type="match status" value="1"/>
</dbReference>
<evidence type="ECO:0000256" key="1">
    <source>
        <dbReference type="ARBA" id="ARBA00022837"/>
    </source>
</evidence>
<dbReference type="InterPro" id="IPR002048">
    <property type="entry name" value="EF_hand_dom"/>
</dbReference>
<dbReference type="AlphaFoldDB" id="C1MTR9"/>